<dbReference type="Pfam" id="PF01379">
    <property type="entry name" value="Porphobil_deam"/>
    <property type="match status" value="1"/>
</dbReference>
<dbReference type="GO" id="GO:0004418">
    <property type="term" value="F:hydroxymethylbilane synthase activity"/>
    <property type="evidence" value="ECO:0007669"/>
    <property type="project" value="UniProtKB-UniRule"/>
</dbReference>
<evidence type="ECO:0000259" key="9">
    <source>
        <dbReference type="Pfam" id="PF01379"/>
    </source>
</evidence>
<protein>
    <recommendedName>
        <fullName evidence="8">Porphobilinogen deaminase</fullName>
        <shortName evidence="8">PBG</shortName>
        <ecNumber evidence="8">2.5.1.61</ecNumber>
    </recommendedName>
    <alternativeName>
        <fullName evidence="8">Hydroxymethylbilane synthase</fullName>
        <shortName evidence="8">HMBS</shortName>
    </alternativeName>
    <alternativeName>
        <fullName evidence="8">Pre-uroporphyrinogen synthase</fullName>
    </alternativeName>
</protein>
<dbReference type="HAMAP" id="MF_00260">
    <property type="entry name" value="Porphobil_deam"/>
    <property type="match status" value="1"/>
</dbReference>
<comment type="catalytic activity">
    <reaction evidence="7 8">
        <text>4 porphobilinogen + H2O = hydroxymethylbilane + 4 NH4(+)</text>
        <dbReference type="Rhea" id="RHEA:13185"/>
        <dbReference type="ChEBI" id="CHEBI:15377"/>
        <dbReference type="ChEBI" id="CHEBI:28938"/>
        <dbReference type="ChEBI" id="CHEBI:57845"/>
        <dbReference type="ChEBI" id="CHEBI:58126"/>
        <dbReference type="EC" id="2.5.1.61"/>
    </reaction>
</comment>
<evidence type="ECO:0000256" key="5">
    <source>
        <dbReference type="ARBA" id="ARBA00022679"/>
    </source>
</evidence>
<evidence type="ECO:0000256" key="6">
    <source>
        <dbReference type="ARBA" id="ARBA00023244"/>
    </source>
</evidence>
<feature type="modified residue" description="S-(dipyrrolylmethanemethyl)cysteine" evidence="8">
    <location>
        <position position="252"/>
    </location>
</feature>
<comment type="cofactor">
    <cofactor evidence="8">
        <name>dipyrromethane</name>
        <dbReference type="ChEBI" id="CHEBI:60342"/>
    </cofactor>
    <text evidence="8">Binds 1 dipyrromethane group covalently.</text>
</comment>
<dbReference type="AlphaFoldDB" id="A0A212AAP8"/>
<evidence type="ECO:0000256" key="8">
    <source>
        <dbReference type="HAMAP-Rule" id="MF_00260"/>
    </source>
</evidence>
<comment type="caution">
    <text evidence="11">The sequence shown here is derived from an EMBL/GenBank/DDBJ whole genome shotgun (WGS) entry which is preliminary data.</text>
</comment>
<keyword evidence="5 8" id="KW-0808">Transferase</keyword>
<evidence type="ECO:0000259" key="10">
    <source>
        <dbReference type="Pfam" id="PF03900"/>
    </source>
</evidence>
<proteinExistence type="inferred from homology"/>
<dbReference type="Gene3D" id="3.30.160.40">
    <property type="entry name" value="Porphobilinogen deaminase, C-terminal domain"/>
    <property type="match status" value="1"/>
</dbReference>
<keyword evidence="6 8" id="KW-0627">Porphyrin biosynthesis</keyword>
<feature type="domain" description="Porphobilinogen deaminase C-terminal" evidence="10">
    <location>
        <begin position="239"/>
        <end position="305"/>
    </location>
</feature>
<comment type="function">
    <text evidence="1 8">Tetrapolymerization of the monopyrrole PBG into the hydroxymethylbilane pre-uroporphyrinogen in several discrete steps.</text>
</comment>
<dbReference type="InterPro" id="IPR022417">
    <property type="entry name" value="Porphobilin_deaminase_N"/>
</dbReference>
<dbReference type="UniPathway" id="UPA00251">
    <property type="reaction ID" value="UER00319"/>
</dbReference>
<name>A0A212AAP8_9RHOB</name>
<evidence type="ECO:0000256" key="7">
    <source>
        <dbReference type="ARBA" id="ARBA00048169"/>
    </source>
</evidence>
<dbReference type="Proteomes" id="UP000196878">
    <property type="component" value="Unassembled WGS sequence"/>
</dbReference>
<evidence type="ECO:0000313" key="12">
    <source>
        <dbReference type="Proteomes" id="UP000196878"/>
    </source>
</evidence>
<dbReference type="Pfam" id="PF03900">
    <property type="entry name" value="Porphobil_deamC"/>
    <property type="match status" value="1"/>
</dbReference>
<sequence length="321" mass="34376">MIRSLPMPDVTVPLKIGTRGSPLAVAQAVETRTLLMAAHGLPEDRFEIVVISTTADRVQDRALKEIGGKGLFTKEIEEALLAGSIDLAVHCVKDMAVEEPAGLVSDCHLEREDPRDVFLSTGWATLADLPEGAVLGTSSMRRRAQALHLRPDLQVVNFRGNVQTRLRKLGDGVAAATFLALAGLNRLGMQDHAKTVVSADDMLPAVGQGALVIQRRREDALAATLTAPLHHRPTEVQMACERAFLATLEGSCETPIAGLAEFEGGLLRFRGEILTPDGGGRLTVETRGAPADAAAMGEAMARDLLSRAPADFFAWRRPVQA</sequence>
<dbReference type="InterPro" id="IPR036803">
    <property type="entry name" value="Porphobilinogen_deaminase_C_sf"/>
</dbReference>
<comment type="similarity">
    <text evidence="3 8">Belongs to the HMBS family.</text>
</comment>
<gene>
    <name evidence="8" type="primary">hemC</name>
    <name evidence="11" type="ORF">CDV49_11745</name>
</gene>
<dbReference type="OrthoDB" id="9810298at2"/>
<dbReference type="EC" id="2.5.1.61" evidence="8"/>
<dbReference type="PROSITE" id="PS00533">
    <property type="entry name" value="PORPHOBILINOGEN_DEAM"/>
    <property type="match status" value="1"/>
</dbReference>
<dbReference type="InterPro" id="IPR000860">
    <property type="entry name" value="HemC"/>
</dbReference>
<dbReference type="PIRSF" id="PIRSF001438">
    <property type="entry name" value="4pyrrol_synth_OHMeBilane_synth"/>
    <property type="match status" value="1"/>
</dbReference>
<evidence type="ECO:0000313" key="11">
    <source>
        <dbReference type="EMBL" id="OWJ77296.1"/>
    </source>
</evidence>
<keyword evidence="12" id="KW-1185">Reference proteome</keyword>
<evidence type="ECO:0000256" key="4">
    <source>
        <dbReference type="ARBA" id="ARBA00011245"/>
    </source>
</evidence>
<organism evidence="11 12">
    <name type="scientific">Haematobacter genomosp. 1</name>
    <dbReference type="NCBI Taxonomy" id="366618"/>
    <lineage>
        <taxon>Bacteria</taxon>
        <taxon>Pseudomonadati</taxon>
        <taxon>Pseudomonadota</taxon>
        <taxon>Alphaproteobacteria</taxon>
        <taxon>Rhodobacterales</taxon>
        <taxon>Paracoccaceae</taxon>
        <taxon>Haematobacter</taxon>
    </lineage>
</organism>
<dbReference type="PANTHER" id="PTHR11557:SF0">
    <property type="entry name" value="PORPHOBILINOGEN DEAMINASE"/>
    <property type="match status" value="1"/>
</dbReference>
<comment type="pathway">
    <text evidence="2">Porphyrin-containing compound metabolism; protoporphyrin-IX biosynthesis; coproporphyrinogen-III from 5-aminolevulinate: step 2/4.</text>
</comment>
<dbReference type="InterPro" id="IPR022418">
    <property type="entry name" value="Porphobilinogen_deaminase_C"/>
</dbReference>
<dbReference type="NCBIfam" id="TIGR00212">
    <property type="entry name" value="hemC"/>
    <property type="match status" value="1"/>
</dbReference>
<dbReference type="PANTHER" id="PTHR11557">
    <property type="entry name" value="PORPHOBILINOGEN DEAMINASE"/>
    <property type="match status" value="1"/>
</dbReference>
<evidence type="ECO:0000256" key="3">
    <source>
        <dbReference type="ARBA" id="ARBA00005638"/>
    </source>
</evidence>
<dbReference type="InterPro" id="IPR022419">
    <property type="entry name" value="Porphobilin_deaminase_cofac_BS"/>
</dbReference>
<dbReference type="Gene3D" id="3.40.190.10">
    <property type="entry name" value="Periplasmic binding protein-like II"/>
    <property type="match status" value="2"/>
</dbReference>
<dbReference type="GO" id="GO:0006782">
    <property type="term" value="P:protoporphyrinogen IX biosynthetic process"/>
    <property type="evidence" value="ECO:0007669"/>
    <property type="project" value="UniProtKB-UniRule"/>
</dbReference>
<dbReference type="SUPFAM" id="SSF54782">
    <property type="entry name" value="Porphobilinogen deaminase (hydroxymethylbilane synthase), C-terminal domain"/>
    <property type="match status" value="1"/>
</dbReference>
<comment type="subunit">
    <text evidence="4 8">Monomer.</text>
</comment>
<evidence type="ECO:0000256" key="2">
    <source>
        <dbReference type="ARBA" id="ARBA00004735"/>
    </source>
</evidence>
<dbReference type="EMBL" id="NIPW01000022">
    <property type="protein sequence ID" value="OWJ77296.1"/>
    <property type="molecule type" value="Genomic_DNA"/>
</dbReference>
<comment type="miscellaneous">
    <text evidence="8">The porphobilinogen subunits are added to the dipyrromethane group.</text>
</comment>
<dbReference type="PRINTS" id="PR00151">
    <property type="entry name" value="PORPHBDMNASE"/>
</dbReference>
<accession>A0A212AAP8</accession>
<feature type="domain" description="Porphobilinogen deaminase N-terminal" evidence="9">
    <location>
        <begin position="14"/>
        <end position="220"/>
    </location>
</feature>
<evidence type="ECO:0000256" key="1">
    <source>
        <dbReference type="ARBA" id="ARBA00002869"/>
    </source>
</evidence>
<dbReference type="FunFam" id="3.40.190.10:FF:000005">
    <property type="entry name" value="Porphobilinogen deaminase"/>
    <property type="match status" value="1"/>
</dbReference>
<dbReference type="SUPFAM" id="SSF53850">
    <property type="entry name" value="Periplasmic binding protein-like II"/>
    <property type="match status" value="1"/>
</dbReference>
<dbReference type="GO" id="GO:0005737">
    <property type="term" value="C:cytoplasm"/>
    <property type="evidence" value="ECO:0007669"/>
    <property type="project" value="UniProtKB-UniRule"/>
</dbReference>
<reference evidence="11 12" key="1">
    <citation type="submission" date="2016-12" db="EMBL/GenBank/DDBJ databases">
        <title>Comparison of Traditional DNA-DNA Hybridization with In Silico Genomic Analysis.</title>
        <authorList>
            <person name="Nicholson A.C."/>
            <person name="Humrighouse B.W."/>
            <person name="Graziano J."/>
            <person name="Lasker B."/>
            <person name="Whitney A.M."/>
            <person name="Mcquiston J.R."/>
        </authorList>
    </citation>
    <scope>NUCLEOTIDE SEQUENCE [LARGE SCALE GENOMIC DNA]</scope>
    <source>
        <strain evidence="11 12">H2240</strain>
    </source>
</reference>